<feature type="region of interest" description="Disordered" evidence="20">
    <location>
        <begin position="38"/>
        <end position="79"/>
    </location>
</feature>
<dbReference type="Proteomes" id="UP000618051">
    <property type="component" value="Unassembled WGS sequence"/>
</dbReference>
<evidence type="ECO:0000256" key="10">
    <source>
        <dbReference type="ARBA" id="ARBA00022837"/>
    </source>
</evidence>
<evidence type="ECO:0000256" key="15">
    <source>
        <dbReference type="ARBA" id="ARBA00023180"/>
    </source>
</evidence>
<feature type="domain" description="Cadherin" evidence="22">
    <location>
        <begin position="191"/>
        <end position="297"/>
    </location>
</feature>
<protein>
    <recommendedName>
        <fullName evidence="3">Cadherin-5</fullName>
    </recommendedName>
    <alternativeName>
        <fullName evidence="16">Vascular endothelial cadherin</fullName>
    </alternativeName>
</protein>
<dbReference type="InterPro" id="IPR000233">
    <property type="entry name" value="Cadherin_Y-type_LIR"/>
</dbReference>
<evidence type="ECO:0000256" key="5">
    <source>
        <dbReference type="ARBA" id="ARBA00022685"/>
    </source>
</evidence>
<dbReference type="InterPro" id="IPR027397">
    <property type="entry name" value="Catenin-bd_sf"/>
</dbReference>
<feature type="compositionally biased region" description="Polar residues" evidence="20">
    <location>
        <begin position="68"/>
        <end position="78"/>
    </location>
</feature>
<dbReference type="GO" id="GO:0005923">
    <property type="term" value="C:bicellular tight junction"/>
    <property type="evidence" value="ECO:0007669"/>
    <property type="project" value="TreeGrafter"/>
</dbReference>
<dbReference type="InterPro" id="IPR015919">
    <property type="entry name" value="Cadherin-like_sf"/>
</dbReference>
<dbReference type="InterPro" id="IPR039808">
    <property type="entry name" value="Cadherin"/>
</dbReference>
<dbReference type="SUPFAM" id="SSF49313">
    <property type="entry name" value="Cadherin-like"/>
    <property type="match status" value="5"/>
</dbReference>
<keyword evidence="9" id="KW-0677">Repeat</keyword>
<dbReference type="GO" id="GO:0044331">
    <property type="term" value="P:cell-cell adhesion mediated by cadherin"/>
    <property type="evidence" value="ECO:0007669"/>
    <property type="project" value="TreeGrafter"/>
</dbReference>
<dbReference type="EMBL" id="JADDUC010000362">
    <property type="protein sequence ID" value="KAG0113967.1"/>
    <property type="molecule type" value="Genomic_DNA"/>
</dbReference>
<keyword evidence="10 17" id="KW-0106">Calcium</keyword>
<dbReference type="FunFam" id="2.60.40.60:FF:000219">
    <property type="entry name" value="Cadherin 5"/>
    <property type="match status" value="1"/>
</dbReference>
<dbReference type="Pfam" id="PF00028">
    <property type="entry name" value="Cadherin"/>
    <property type="match status" value="5"/>
</dbReference>
<name>A0A835NEJ7_9PASS</name>
<organism evidence="23">
    <name type="scientific">Lamprotornis superbus</name>
    <dbReference type="NCBI Taxonomy" id="245042"/>
    <lineage>
        <taxon>Eukaryota</taxon>
        <taxon>Metazoa</taxon>
        <taxon>Chordata</taxon>
        <taxon>Craniata</taxon>
        <taxon>Vertebrata</taxon>
        <taxon>Euteleostomi</taxon>
        <taxon>Archelosauria</taxon>
        <taxon>Archosauria</taxon>
        <taxon>Dinosauria</taxon>
        <taxon>Saurischia</taxon>
        <taxon>Theropoda</taxon>
        <taxon>Coelurosauria</taxon>
        <taxon>Aves</taxon>
        <taxon>Neognathae</taxon>
        <taxon>Neoaves</taxon>
        <taxon>Telluraves</taxon>
        <taxon>Australaves</taxon>
        <taxon>Passeriformes</taxon>
        <taxon>Sturnidae</taxon>
        <taxon>Lamprotornis</taxon>
    </lineage>
</organism>
<dbReference type="PANTHER" id="PTHR24027">
    <property type="entry name" value="CADHERIN-23"/>
    <property type="match status" value="1"/>
</dbReference>
<keyword evidence="4" id="KW-1003">Cell membrane</keyword>
<dbReference type="Gene3D" id="4.10.900.10">
    <property type="entry name" value="TCF3-CBD (Catenin binding domain)"/>
    <property type="match status" value="1"/>
</dbReference>
<dbReference type="GO" id="GO:0005912">
    <property type="term" value="C:adherens junction"/>
    <property type="evidence" value="ECO:0007669"/>
    <property type="project" value="UniProtKB-SubCell"/>
</dbReference>
<reference evidence="24" key="3">
    <citation type="submission" date="2022-01" db="EMBL/GenBank/DDBJ databases">
        <authorList>
            <person name="Rubenstein D.R."/>
        </authorList>
    </citation>
    <scope>NUCLEOTIDE SEQUENCE</scope>
    <source>
        <strain evidence="24">SS15</strain>
        <tissue evidence="24">Liver</tissue>
    </source>
</reference>
<evidence type="ECO:0000313" key="25">
    <source>
        <dbReference type="Proteomes" id="UP000618051"/>
    </source>
</evidence>
<accession>A0A835NEJ7</accession>
<keyword evidence="12" id="KW-0965">Cell junction</keyword>
<keyword evidence="25" id="KW-1185">Reference proteome</keyword>
<keyword evidence="11 18" id="KW-0130">Cell adhesion</keyword>
<feature type="domain" description="Cadherin" evidence="22">
    <location>
        <begin position="98"/>
        <end position="190"/>
    </location>
</feature>
<reference evidence="24 25" key="2">
    <citation type="journal article" date="2021" name="J. Hered.">
        <title>Feather Gene Expression Elucidates the Developmental Basis of Plumage Iridescence in African Starlings.</title>
        <authorList>
            <person name="Rubenstein D.R."/>
            <person name="Corvelo A."/>
            <person name="MacManes M.D."/>
            <person name="Maia R."/>
            <person name="Narzisi G."/>
            <person name="Rousaki A."/>
            <person name="Vandenabeele P."/>
            <person name="Shawkey M.D."/>
            <person name="Solomon J."/>
        </authorList>
    </citation>
    <scope>NUCLEOTIDE SEQUENCE [LARGE SCALE GENOMIC DNA]</scope>
    <source>
        <strain evidence="24">SS15</strain>
    </source>
</reference>
<feature type="region of interest" description="Disordered" evidence="20">
    <location>
        <begin position="1"/>
        <end position="26"/>
    </location>
</feature>
<dbReference type="GO" id="GO:0005509">
    <property type="term" value="F:calcium ion binding"/>
    <property type="evidence" value="ECO:0007669"/>
    <property type="project" value="UniProtKB-UniRule"/>
</dbReference>
<comment type="caution">
    <text evidence="23">The sequence shown here is derived from an EMBL/GenBank/DDBJ whole genome shotgun (WGS) entry which is preliminary data.</text>
</comment>
<dbReference type="GO" id="GO:0008013">
    <property type="term" value="F:beta-catenin binding"/>
    <property type="evidence" value="ECO:0007669"/>
    <property type="project" value="TreeGrafter"/>
</dbReference>
<dbReference type="GO" id="GO:0016339">
    <property type="term" value="P:calcium-dependent cell-cell adhesion via plasma membrane cell adhesion molecules"/>
    <property type="evidence" value="ECO:0007669"/>
    <property type="project" value="TreeGrafter"/>
</dbReference>
<comment type="function">
    <text evidence="19">Cadherins are calcium-dependent cell adhesion proteins.</text>
</comment>
<dbReference type="GO" id="GO:0000902">
    <property type="term" value="P:cell morphogenesis"/>
    <property type="evidence" value="ECO:0007669"/>
    <property type="project" value="TreeGrafter"/>
</dbReference>
<evidence type="ECO:0000256" key="12">
    <source>
        <dbReference type="ARBA" id="ARBA00022949"/>
    </source>
</evidence>
<dbReference type="PANTHER" id="PTHR24027:SF89">
    <property type="entry name" value="CADHERIN-5"/>
    <property type="match status" value="1"/>
</dbReference>
<keyword evidence="5" id="KW-0165">Cleavage on pair of basic residues</keyword>
<dbReference type="AlphaFoldDB" id="A0A835NEJ7"/>
<dbReference type="InterPro" id="IPR020894">
    <property type="entry name" value="Cadherin_CS"/>
</dbReference>
<evidence type="ECO:0000256" key="18">
    <source>
        <dbReference type="RuleBase" id="RU003318"/>
    </source>
</evidence>
<evidence type="ECO:0000256" key="7">
    <source>
        <dbReference type="ARBA" id="ARBA00022723"/>
    </source>
</evidence>
<feature type="domain" description="Cadherin" evidence="22">
    <location>
        <begin position="520"/>
        <end position="628"/>
    </location>
</feature>
<evidence type="ECO:0000313" key="24">
    <source>
        <dbReference type="EMBL" id="KAI1235329.1"/>
    </source>
</evidence>
<dbReference type="CDD" id="cd11304">
    <property type="entry name" value="Cadherin_repeat"/>
    <property type="match status" value="5"/>
</dbReference>
<evidence type="ECO:0000256" key="17">
    <source>
        <dbReference type="PROSITE-ProRule" id="PRU00043"/>
    </source>
</evidence>
<dbReference type="PRINTS" id="PR00205">
    <property type="entry name" value="CADHERIN"/>
</dbReference>
<evidence type="ECO:0000313" key="23">
    <source>
        <dbReference type="EMBL" id="KAG0113967.1"/>
    </source>
</evidence>
<evidence type="ECO:0000256" key="16">
    <source>
        <dbReference type="ARBA" id="ARBA00030559"/>
    </source>
</evidence>
<dbReference type="GO" id="GO:0034332">
    <property type="term" value="P:adherens junction organization"/>
    <property type="evidence" value="ECO:0007669"/>
    <property type="project" value="TreeGrafter"/>
</dbReference>
<feature type="domain" description="Cadherin" evidence="22">
    <location>
        <begin position="413"/>
        <end position="520"/>
    </location>
</feature>
<evidence type="ECO:0000256" key="1">
    <source>
        <dbReference type="ARBA" id="ARBA00004251"/>
    </source>
</evidence>
<keyword evidence="15" id="KW-0325">Glycoprotein</keyword>
<gene>
    <name evidence="24" type="ORF">IHE44_0002187</name>
    <name evidence="23" type="ORF">IHE44_009257</name>
</gene>
<dbReference type="Gene3D" id="2.60.40.60">
    <property type="entry name" value="Cadherins"/>
    <property type="match status" value="5"/>
</dbReference>
<dbReference type="EMBL" id="JADDUC020000012">
    <property type="protein sequence ID" value="KAI1235329.1"/>
    <property type="molecule type" value="Genomic_DNA"/>
</dbReference>
<keyword evidence="13 21" id="KW-1133">Transmembrane helix</keyword>
<sequence length="958" mass="106709">MLNPPTTPGVVPLTPGRAQQGPGSLRFGDLPSSCCHWVPSAPVPREPRQRSRTTEGNRSTAFADRGSQKSTQSLCSNDVSHKRQKRDWIWNQMHIKEEIDTPLPHHVGKITSSVRNNNAKYIIKGEYANTIFKVEETSGDVYAFERLDREKKAEYELTALIIDRTNNRSLEQPSKFIIKVYDINDNAPVFVQKVFNGSVPEMSPVGTSVTKVTAVDADDPTVSGHATVTYEVTTGSEYFTIDDSGVIYTKEPNLDRETKSTYEIVVQAKDAPGFSGDSSTATVIITLSDINDNFPVFKHPSFHFKVPENISVGGEVGRVKVEDIDEPQHRNTRYSFIQGEFRDTFDIVANPYTNEGIIRPKKPLDFETISEYRFSIEATDPTVNLRHFKPGNPRSISTVTIEVTDVDEPPVFTRLPYEFKVRENHAEVKTLGSVHAEDPDAAKRKIRYIQRRASPSGDYVRVSNNGVIQLPKPLDREFSSSYNITVAAVEILEDGRLSDRESHAHVHVIVDDVNDNAPELVSPEEPRVCENAAPGKVIVRISAVDKDETSPRGFFRYSLATEDSNFSLIENYDNTANITVKYGQFNRELAKFHYLPVLISDNGDPDLTSTNTLLISVCKCNEKGDFTFCEERAKQVGVSIQALVAIFICIFTIIVIVLLILLRKRHKKDLSGLGRSVAEIHEQLVTYDEEGGGEMDTTSYDVSVLNSVRKNGLKAEAAPSPYAQVQKPPGNITPGAGGMEMMIEVKKDEADNDRDLLPYDTLHIYGYEGAESIAESLSSLGSGSSDSDIDYDFLNDWGPRFKMLAELYGAEPSEDFIDTKRLPVAKEELTALPSSRSGEESPSHGSAQPQSREPQGDPGIQKFMPFHKGFFTPTPLELFMKQWLVMRILDMYQSSNEKLFECEHPAHSGTSQATKPPRGGEVKKVHTHGAHEQDQRDHSACPAELISVWVKMPMEPGS</sequence>
<evidence type="ECO:0000256" key="21">
    <source>
        <dbReference type="SAM" id="Phobius"/>
    </source>
</evidence>
<keyword evidence="14 21" id="KW-0472">Membrane</keyword>
<dbReference type="GO" id="GO:0007156">
    <property type="term" value="P:homophilic cell adhesion via plasma membrane adhesion molecules"/>
    <property type="evidence" value="ECO:0007669"/>
    <property type="project" value="InterPro"/>
</dbReference>
<evidence type="ECO:0000256" key="20">
    <source>
        <dbReference type="SAM" id="MobiDB-lite"/>
    </source>
</evidence>
<evidence type="ECO:0000256" key="19">
    <source>
        <dbReference type="RuleBase" id="RU004357"/>
    </source>
</evidence>
<comment type="subcellular location">
    <subcellularLocation>
        <location evidence="2">Cell junction</location>
        <location evidence="2">Adherens junction</location>
    </subcellularLocation>
    <subcellularLocation>
        <location evidence="1 18">Cell membrane</location>
        <topology evidence="1 18">Single-pass type I membrane protein</topology>
    </subcellularLocation>
</comment>
<dbReference type="GO" id="GO:0045296">
    <property type="term" value="F:cadherin binding"/>
    <property type="evidence" value="ECO:0007669"/>
    <property type="project" value="TreeGrafter"/>
</dbReference>
<dbReference type="PROSITE" id="PS00232">
    <property type="entry name" value="CADHERIN_1"/>
    <property type="match status" value="2"/>
</dbReference>
<feature type="region of interest" description="Disordered" evidence="20">
    <location>
        <begin position="831"/>
        <end position="864"/>
    </location>
</feature>
<dbReference type="InterPro" id="IPR002126">
    <property type="entry name" value="Cadherin-like_dom"/>
</dbReference>
<feature type="domain" description="Cadherin" evidence="22">
    <location>
        <begin position="298"/>
        <end position="412"/>
    </location>
</feature>
<evidence type="ECO:0000256" key="11">
    <source>
        <dbReference type="ARBA" id="ARBA00022889"/>
    </source>
</evidence>
<feature type="compositionally biased region" description="Basic and acidic residues" evidence="20">
    <location>
        <begin position="45"/>
        <end position="55"/>
    </location>
</feature>
<dbReference type="GO" id="GO:0016477">
    <property type="term" value="P:cell migration"/>
    <property type="evidence" value="ECO:0007669"/>
    <property type="project" value="TreeGrafter"/>
</dbReference>
<evidence type="ECO:0000256" key="9">
    <source>
        <dbReference type="ARBA" id="ARBA00022737"/>
    </source>
</evidence>
<dbReference type="SMART" id="SM00112">
    <property type="entry name" value="CA"/>
    <property type="match status" value="5"/>
</dbReference>
<evidence type="ECO:0000259" key="22">
    <source>
        <dbReference type="PROSITE" id="PS50268"/>
    </source>
</evidence>
<feature type="transmembrane region" description="Helical" evidence="21">
    <location>
        <begin position="642"/>
        <end position="662"/>
    </location>
</feature>
<evidence type="ECO:0000256" key="6">
    <source>
        <dbReference type="ARBA" id="ARBA00022692"/>
    </source>
</evidence>
<evidence type="ECO:0000256" key="3">
    <source>
        <dbReference type="ARBA" id="ARBA00021701"/>
    </source>
</evidence>
<dbReference type="OrthoDB" id="6252479at2759"/>
<dbReference type="GO" id="GO:0019903">
    <property type="term" value="F:protein phosphatase binding"/>
    <property type="evidence" value="ECO:0007669"/>
    <property type="project" value="TreeGrafter"/>
</dbReference>
<evidence type="ECO:0000256" key="4">
    <source>
        <dbReference type="ARBA" id="ARBA00022475"/>
    </source>
</evidence>
<proteinExistence type="predicted"/>
<dbReference type="FunFam" id="2.60.40.60:FF:000012">
    <property type="entry name" value="Cadherin 24"/>
    <property type="match status" value="1"/>
</dbReference>
<evidence type="ECO:0000256" key="2">
    <source>
        <dbReference type="ARBA" id="ARBA00004536"/>
    </source>
</evidence>
<dbReference type="FunFam" id="2.60.40.60:FF:000217">
    <property type="entry name" value="Cadherin 5"/>
    <property type="match status" value="1"/>
</dbReference>
<dbReference type="PROSITE" id="PS50268">
    <property type="entry name" value="CADHERIN_2"/>
    <property type="match status" value="5"/>
</dbReference>
<keyword evidence="8" id="KW-0732">Signal</keyword>
<dbReference type="GO" id="GO:0016342">
    <property type="term" value="C:catenin complex"/>
    <property type="evidence" value="ECO:0007669"/>
    <property type="project" value="TreeGrafter"/>
</dbReference>
<keyword evidence="7" id="KW-0479">Metal-binding</keyword>
<reference evidence="23" key="1">
    <citation type="submission" date="2020-10" db="EMBL/GenBank/DDBJ databases">
        <title>Feather gene expression reveals the developmental basis of iridescence in African starlings.</title>
        <authorList>
            <person name="Rubenstein D.R."/>
        </authorList>
    </citation>
    <scope>NUCLEOTIDE SEQUENCE</scope>
    <source>
        <strain evidence="23">SS15</strain>
        <tissue evidence="23">Liver</tissue>
    </source>
</reference>
<feature type="region of interest" description="Disordered" evidence="20">
    <location>
        <begin position="906"/>
        <end position="940"/>
    </location>
</feature>
<evidence type="ECO:0000256" key="8">
    <source>
        <dbReference type="ARBA" id="ARBA00022729"/>
    </source>
</evidence>
<dbReference type="GO" id="GO:0007043">
    <property type="term" value="P:cell-cell junction assembly"/>
    <property type="evidence" value="ECO:0007669"/>
    <property type="project" value="TreeGrafter"/>
</dbReference>
<evidence type="ECO:0000256" key="14">
    <source>
        <dbReference type="ARBA" id="ARBA00023136"/>
    </source>
</evidence>
<feature type="compositionally biased region" description="Polar residues" evidence="20">
    <location>
        <begin position="843"/>
        <end position="853"/>
    </location>
</feature>
<keyword evidence="6 18" id="KW-0812">Transmembrane</keyword>
<dbReference type="FunFam" id="4.10.900.10:FF:000008">
    <property type="entry name" value="Cadherin 5"/>
    <property type="match status" value="1"/>
</dbReference>
<dbReference type="Pfam" id="PF01049">
    <property type="entry name" value="CADH_Y-type_LIR"/>
    <property type="match status" value="1"/>
</dbReference>
<feature type="compositionally biased region" description="Basic and acidic residues" evidence="20">
    <location>
        <begin position="918"/>
        <end position="939"/>
    </location>
</feature>
<evidence type="ECO:0000256" key="13">
    <source>
        <dbReference type="ARBA" id="ARBA00022989"/>
    </source>
</evidence>